<dbReference type="EMBL" id="JAVRIC010000001">
    <property type="protein sequence ID" value="MDT0495873.1"/>
    <property type="molecule type" value="Genomic_DNA"/>
</dbReference>
<comment type="caution">
    <text evidence="2">The sequence shown here is derived from an EMBL/GenBank/DDBJ whole genome shotgun (WGS) entry which is preliminary data.</text>
</comment>
<name>A0ABU2WDB6_9GAMM</name>
<organism evidence="2 3">
    <name type="scientific">Banduia mediterranea</name>
    <dbReference type="NCBI Taxonomy" id="3075609"/>
    <lineage>
        <taxon>Bacteria</taxon>
        <taxon>Pseudomonadati</taxon>
        <taxon>Pseudomonadota</taxon>
        <taxon>Gammaproteobacteria</taxon>
        <taxon>Nevskiales</taxon>
        <taxon>Algiphilaceae</taxon>
        <taxon>Banduia</taxon>
    </lineage>
</organism>
<evidence type="ECO:0000313" key="3">
    <source>
        <dbReference type="Proteomes" id="UP001254608"/>
    </source>
</evidence>
<accession>A0ABU2WDB6</accession>
<keyword evidence="1" id="KW-0732">Signal</keyword>
<protein>
    <recommendedName>
        <fullName evidence="4">Lipoprotein</fullName>
    </recommendedName>
</protein>
<dbReference type="Proteomes" id="UP001254608">
    <property type="component" value="Unassembled WGS sequence"/>
</dbReference>
<dbReference type="RefSeq" id="WP_311363265.1">
    <property type="nucleotide sequence ID" value="NZ_JAVRIC010000001.1"/>
</dbReference>
<evidence type="ECO:0000313" key="2">
    <source>
        <dbReference type="EMBL" id="MDT0495873.1"/>
    </source>
</evidence>
<reference evidence="2 3" key="1">
    <citation type="submission" date="2023-09" db="EMBL/GenBank/DDBJ databases">
        <authorList>
            <person name="Rey-Velasco X."/>
        </authorList>
    </citation>
    <scope>NUCLEOTIDE SEQUENCE [LARGE SCALE GENOMIC DNA]</scope>
    <source>
        <strain evidence="2 3">W345</strain>
    </source>
</reference>
<keyword evidence="3" id="KW-1185">Reference proteome</keyword>
<evidence type="ECO:0008006" key="4">
    <source>
        <dbReference type="Google" id="ProtNLM"/>
    </source>
</evidence>
<feature type="signal peptide" evidence="1">
    <location>
        <begin position="1"/>
        <end position="20"/>
    </location>
</feature>
<proteinExistence type="predicted"/>
<gene>
    <name evidence="2" type="ORF">RM530_00630</name>
</gene>
<sequence length="148" mass="16214">MLRKIASVVLLALLAGCATHNVQLYGPIDTSNKTVTVPPGSEGLKGKLKQALANDGWKLIVYRGPSVTEGEVGEKTKIEHYDTFNSRYRLITSSYQFDLCINGLTPAIKYDISFIDNKSGAEVFTINGRGCEPDAVEKFMNALRGKDK</sequence>
<dbReference type="PROSITE" id="PS51257">
    <property type="entry name" value="PROKAR_LIPOPROTEIN"/>
    <property type="match status" value="1"/>
</dbReference>
<feature type="chain" id="PRO_5045688422" description="Lipoprotein" evidence="1">
    <location>
        <begin position="21"/>
        <end position="148"/>
    </location>
</feature>
<evidence type="ECO:0000256" key="1">
    <source>
        <dbReference type="SAM" id="SignalP"/>
    </source>
</evidence>